<evidence type="ECO:0000259" key="2">
    <source>
        <dbReference type="Pfam" id="PF04984"/>
    </source>
</evidence>
<evidence type="ECO:0000259" key="4">
    <source>
        <dbReference type="Pfam" id="PF22671"/>
    </source>
</evidence>
<dbReference type="Pfam" id="PF17482">
    <property type="entry name" value="Phage_sheath_1C"/>
    <property type="match status" value="1"/>
</dbReference>
<protein>
    <submittedName>
        <fullName evidence="5">Tail sheath protein</fullName>
    </submittedName>
</protein>
<dbReference type="AlphaFoldDB" id="A0A6P2ZW14"/>
<accession>A0A6P2ZW14</accession>
<name>A0A6P2ZW14_9BURK</name>
<dbReference type="RefSeq" id="WP_174974819.1">
    <property type="nucleotide sequence ID" value="NZ_CABVQT010000011.1"/>
</dbReference>
<dbReference type="PANTHER" id="PTHR35861:SF1">
    <property type="entry name" value="PHAGE TAIL SHEATH PROTEIN"/>
    <property type="match status" value="1"/>
</dbReference>
<dbReference type="EMBL" id="CABVQT010000011">
    <property type="protein sequence ID" value="VWD35746.1"/>
    <property type="molecule type" value="Genomic_DNA"/>
</dbReference>
<evidence type="ECO:0000313" key="5">
    <source>
        <dbReference type="EMBL" id="VWD35746.1"/>
    </source>
</evidence>
<reference evidence="5 6" key="1">
    <citation type="submission" date="2019-09" db="EMBL/GenBank/DDBJ databases">
        <authorList>
            <person name="Depoorter E."/>
        </authorList>
    </citation>
    <scope>NUCLEOTIDE SEQUENCE [LARGE SCALE GENOMIC DNA]</scope>
    <source>
        <strain evidence="5">R-71171</strain>
    </source>
</reference>
<dbReference type="InterPro" id="IPR035089">
    <property type="entry name" value="Phage_sheath_subtilisin"/>
</dbReference>
<evidence type="ECO:0000313" key="6">
    <source>
        <dbReference type="Proteomes" id="UP000494182"/>
    </source>
</evidence>
<evidence type="ECO:0000256" key="1">
    <source>
        <dbReference type="ARBA" id="ARBA00008005"/>
    </source>
</evidence>
<evidence type="ECO:0000259" key="3">
    <source>
        <dbReference type="Pfam" id="PF17482"/>
    </source>
</evidence>
<dbReference type="Pfam" id="PF22671">
    <property type="entry name" value="Gp18_domIII_N"/>
    <property type="match status" value="1"/>
</dbReference>
<feature type="domain" description="Tail sheath protein C-terminal" evidence="3">
    <location>
        <begin position="277"/>
        <end position="378"/>
    </location>
</feature>
<dbReference type="PANTHER" id="PTHR35861">
    <property type="match status" value="1"/>
</dbReference>
<proteinExistence type="inferred from homology"/>
<dbReference type="InterPro" id="IPR054564">
    <property type="entry name" value="Gp18_domIII_N"/>
</dbReference>
<dbReference type="Proteomes" id="UP000494182">
    <property type="component" value="Unassembled WGS sequence"/>
</dbReference>
<gene>
    <name evidence="5" type="ORF">BCO71171_04268</name>
</gene>
<dbReference type="Pfam" id="PF04984">
    <property type="entry name" value="Phage_sheath_1"/>
    <property type="match status" value="1"/>
</dbReference>
<organism evidence="5 6">
    <name type="scientific">Burkholderia contaminans</name>
    <dbReference type="NCBI Taxonomy" id="488447"/>
    <lineage>
        <taxon>Bacteria</taxon>
        <taxon>Pseudomonadati</taxon>
        <taxon>Pseudomonadota</taxon>
        <taxon>Betaproteobacteria</taxon>
        <taxon>Burkholderiales</taxon>
        <taxon>Burkholderiaceae</taxon>
        <taxon>Burkholderia</taxon>
        <taxon>Burkholderia cepacia complex</taxon>
    </lineage>
</organism>
<dbReference type="InterPro" id="IPR020287">
    <property type="entry name" value="Tail_sheath_C"/>
</dbReference>
<sequence length="391" mass="42595">MPSDYHHGVRVIEINDGTRPIRTVSTAVIGLVSTGDDADAATFPENRPVLITDVQAAIGRAGTKGTLARSLDAIAAQTSPLIVAVRVPTGKDADATTSNVIGTTNAADGQFTGMKALLAAKSRLGVKPRVLGCPGLDTLPVATELATIAQKLRGFGYVNAFGAKTKEEAVAYRANFGQRELMTIWPDFVNWNTTTNAEDITWATARALGMRAKIDEQTGWHKTISNVVVNGVTGISRDVFWDLQDPNTDAGYLNSHEVTTLVNADGYRLWGSRTCSEDKLWAFENYVRSAQVIADTMAEAHLWAVDQPMSRSLIKDIVDGVNAKFRAWKTAGYLIDGECWFDPAANEKDSLKAGQGYLDYDFCPTPPLEDLTFRQRITDRYLLKFAESIAV</sequence>
<comment type="similarity">
    <text evidence="1">Belongs to the myoviridae tail sheath protein family.</text>
</comment>
<feature type="domain" description="Tail sheath protein Gp18-like" evidence="4">
    <location>
        <begin position="28"/>
        <end position="87"/>
    </location>
</feature>
<feature type="domain" description="Tail sheath protein subtilisin-like" evidence="2">
    <location>
        <begin position="109"/>
        <end position="275"/>
    </location>
</feature>
<dbReference type="InterPro" id="IPR052042">
    <property type="entry name" value="Tail_sheath_structural"/>
</dbReference>